<dbReference type="PANTHER" id="PTHR37984">
    <property type="entry name" value="PROTEIN CBG26694"/>
    <property type="match status" value="1"/>
</dbReference>
<evidence type="ECO:0000256" key="1">
    <source>
        <dbReference type="ARBA" id="ARBA00039658"/>
    </source>
</evidence>
<dbReference type="AlphaFoldDB" id="A0A3B4XMP5"/>
<reference evidence="3" key="2">
    <citation type="submission" date="2025-09" db="UniProtKB">
        <authorList>
            <consortium name="Ensembl"/>
        </authorList>
    </citation>
    <scope>IDENTIFICATION</scope>
</reference>
<dbReference type="PROSITE" id="PS50994">
    <property type="entry name" value="INTEGRASE"/>
    <property type="match status" value="1"/>
</dbReference>
<keyword evidence="4" id="KW-1185">Reference proteome</keyword>
<dbReference type="STRING" id="1841481.ENSSLDP00000019399"/>
<name>A0A3B4XMP5_SERLL</name>
<dbReference type="PANTHER" id="PTHR37984:SF15">
    <property type="entry name" value="INTEGRASE CATALYTIC DOMAIN-CONTAINING PROTEIN"/>
    <property type="match status" value="1"/>
</dbReference>
<dbReference type="InterPro" id="IPR041588">
    <property type="entry name" value="Integrase_H2C2"/>
</dbReference>
<feature type="domain" description="Integrase catalytic" evidence="2">
    <location>
        <begin position="177"/>
        <end position="321"/>
    </location>
</feature>
<evidence type="ECO:0000259" key="2">
    <source>
        <dbReference type="PROSITE" id="PS50994"/>
    </source>
</evidence>
<dbReference type="InterPro" id="IPR050951">
    <property type="entry name" value="Retrovirus_Pol_polyprotein"/>
</dbReference>
<accession>A0A3B4XMP5</accession>
<dbReference type="Gene3D" id="3.30.420.10">
    <property type="entry name" value="Ribonuclease H-like superfamily/Ribonuclease H"/>
    <property type="match status" value="1"/>
</dbReference>
<evidence type="ECO:0000313" key="4">
    <source>
        <dbReference type="Proteomes" id="UP000261360"/>
    </source>
</evidence>
<dbReference type="Proteomes" id="UP000261360">
    <property type="component" value="Unplaced"/>
</dbReference>
<protein>
    <recommendedName>
        <fullName evidence="1">Gypsy retrotransposon integrase-like protein 1</fullName>
    </recommendedName>
</protein>
<dbReference type="InterPro" id="IPR012337">
    <property type="entry name" value="RNaseH-like_sf"/>
</dbReference>
<reference evidence="3" key="1">
    <citation type="submission" date="2025-08" db="UniProtKB">
        <authorList>
            <consortium name="Ensembl"/>
        </authorList>
    </citation>
    <scope>IDENTIFICATION</scope>
</reference>
<dbReference type="Ensembl" id="ENSSLDT00000020049.1">
    <property type="protein sequence ID" value="ENSSLDP00000019399.1"/>
    <property type="gene ID" value="ENSSLDG00000015195.1"/>
</dbReference>
<dbReference type="Gene3D" id="1.10.340.70">
    <property type="match status" value="1"/>
</dbReference>
<proteinExistence type="predicted"/>
<sequence>MLPSTAIPKPLQQALGQRTTKAVQASMSVLPQQTPSELRAAQQADPTIQELLQFWVNRRRPSREERAQLSRSTLTLLQQWDRLVERDGILYRRVFRPDGAEAVLQLLLPSALIATVLTQVHQEHGHQGVERTLALLRSRCYWPCMSTEVARWCQTCERCQVAKDVRPKAASFMGHLLASRPNEILAIDFTTLEPAQNGVENVLVLTDVFSKYTVAIPTRDQRASTVAKVLVSEWFYKFGVPARLHSDQGRNFESFLIQQLCSLYGVVKSRTTPYHPEGNGQCERFNRTLHNLLRTLPVSRKRDWNACLPQVAYCYNTTPHQ</sequence>
<dbReference type="GO" id="GO:0003676">
    <property type="term" value="F:nucleic acid binding"/>
    <property type="evidence" value="ECO:0007669"/>
    <property type="project" value="InterPro"/>
</dbReference>
<dbReference type="InterPro" id="IPR001584">
    <property type="entry name" value="Integrase_cat-core"/>
</dbReference>
<evidence type="ECO:0000313" key="3">
    <source>
        <dbReference type="Ensembl" id="ENSSLDP00000019399.1"/>
    </source>
</evidence>
<dbReference type="FunFam" id="3.30.420.10:FF:000032">
    <property type="entry name" value="Retrovirus-related Pol polyprotein from transposon 297-like Protein"/>
    <property type="match status" value="1"/>
</dbReference>
<dbReference type="Pfam" id="PF17921">
    <property type="entry name" value="Integrase_H2C2"/>
    <property type="match status" value="1"/>
</dbReference>
<dbReference type="GO" id="GO:0015074">
    <property type="term" value="P:DNA integration"/>
    <property type="evidence" value="ECO:0007669"/>
    <property type="project" value="InterPro"/>
</dbReference>
<organism evidence="3 4">
    <name type="scientific">Seriola lalandi dorsalis</name>
    <dbReference type="NCBI Taxonomy" id="1841481"/>
    <lineage>
        <taxon>Eukaryota</taxon>
        <taxon>Metazoa</taxon>
        <taxon>Chordata</taxon>
        <taxon>Craniata</taxon>
        <taxon>Vertebrata</taxon>
        <taxon>Euteleostomi</taxon>
        <taxon>Actinopterygii</taxon>
        <taxon>Neopterygii</taxon>
        <taxon>Teleostei</taxon>
        <taxon>Neoteleostei</taxon>
        <taxon>Acanthomorphata</taxon>
        <taxon>Carangaria</taxon>
        <taxon>Carangiformes</taxon>
        <taxon>Carangidae</taxon>
        <taxon>Seriola</taxon>
    </lineage>
</organism>
<dbReference type="FunFam" id="1.10.340.70:FF:000001">
    <property type="entry name" value="Retrovirus-related Pol polyprotein from transposon gypsy-like Protein"/>
    <property type="match status" value="1"/>
</dbReference>
<dbReference type="SUPFAM" id="SSF53098">
    <property type="entry name" value="Ribonuclease H-like"/>
    <property type="match status" value="1"/>
</dbReference>
<dbReference type="GeneTree" id="ENSGT01000000214408"/>
<dbReference type="Pfam" id="PF00665">
    <property type="entry name" value="rve"/>
    <property type="match status" value="1"/>
</dbReference>
<dbReference type="InterPro" id="IPR036397">
    <property type="entry name" value="RNaseH_sf"/>
</dbReference>